<dbReference type="EMBL" id="JACTAM010000014">
    <property type="protein sequence ID" value="KAI2656905.1"/>
    <property type="molecule type" value="Genomic_DNA"/>
</dbReference>
<comment type="caution">
    <text evidence="2">The sequence shown here is derived from an EMBL/GenBank/DDBJ whole genome shotgun (WGS) entry which is preliminary data.</text>
</comment>
<sequence>MRPGRSDITLRRKYTLRVDPESCNMIQRVFVIICLFPLNQAALPLVINTWHFENAANAAWSTLQRGGSVLDAVETGCAQCEVDQCDGSVGFGGSPDERGETTLDAMIMNGDTMEVGAVANLHRVKNAVGVARAVMEYTEHTFLVGESATIFAQNMGFMSEELSTNKSITVFSQWLQKNCQPNYRKNVFPDPSGSCGPYKPKAKLWRPKNQKKAFDPSSHDTIGMVAIGKNGQVAAATSTNGATHKIPGFLAVELMRNGAQPTVACETAISRIKKHYPDFFGAMICANTTGGYGAACNKLPEFSQFSFMVANAQTNQSQVHKVDCI</sequence>
<dbReference type="SUPFAM" id="SSF56235">
    <property type="entry name" value="N-terminal nucleophile aminohydrolases (Ntn hydrolases)"/>
    <property type="match status" value="1"/>
</dbReference>
<accession>A0ABQ8M1Y6</accession>
<dbReference type="Proteomes" id="UP000830375">
    <property type="component" value="Unassembled WGS sequence"/>
</dbReference>
<evidence type="ECO:0000313" key="3">
    <source>
        <dbReference type="Proteomes" id="UP000830375"/>
    </source>
</evidence>
<dbReference type="PANTHER" id="PTHR10188:SF6">
    <property type="entry name" value="N(4)-(BETA-N-ACETYLGLUCOSAMINYL)-L-ASPARAGINASE"/>
    <property type="match status" value="1"/>
</dbReference>
<comment type="similarity">
    <text evidence="1">Belongs to the Ntn-hydrolase family.</text>
</comment>
<organism evidence="2 3">
    <name type="scientific">Labeo rohita</name>
    <name type="common">Indian major carp</name>
    <name type="synonym">Cyprinus rohita</name>
    <dbReference type="NCBI Taxonomy" id="84645"/>
    <lineage>
        <taxon>Eukaryota</taxon>
        <taxon>Metazoa</taxon>
        <taxon>Chordata</taxon>
        <taxon>Craniata</taxon>
        <taxon>Vertebrata</taxon>
        <taxon>Euteleostomi</taxon>
        <taxon>Actinopterygii</taxon>
        <taxon>Neopterygii</taxon>
        <taxon>Teleostei</taxon>
        <taxon>Ostariophysi</taxon>
        <taxon>Cypriniformes</taxon>
        <taxon>Cyprinidae</taxon>
        <taxon>Labeoninae</taxon>
        <taxon>Labeonini</taxon>
        <taxon>Labeo</taxon>
    </lineage>
</organism>
<reference evidence="2 3" key="1">
    <citation type="submission" date="2022-01" db="EMBL/GenBank/DDBJ databases">
        <title>A high-quality chromosome-level genome assembly of rohu carp, Labeo rohita.</title>
        <authorList>
            <person name="Arick M.A. II"/>
            <person name="Hsu C.-Y."/>
            <person name="Magbanua Z."/>
            <person name="Pechanova O."/>
            <person name="Grover C."/>
            <person name="Miller E."/>
            <person name="Thrash A."/>
            <person name="Ezzel L."/>
            <person name="Alam S."/>
            <person name="Benzie J."/>
            <person name="Hamilton M."/>
            <person name="Karsi A."/>
            <person name="Lawrence M.L."/>
            <person name="Peterson D.G."/>
        </authorList>
    </citation>
    <scope>NUCLEOTIDE SEQUENCE [LARGE SCALE GENOMIC DNA]</scope>
    <source>
        <strain evidence="3">BAU-BD-2019</strain>
        <tissue evidence="2">Blood</tissue>
    </source>
</reference>
<dbReference type="PANTHER" id="PTHR10188">
    <property type="entry name" value="L-ASPARAGINASE"/>
    <property type="match status" value="1"/>
</dbReference>
<dbReference type="Pfam" id="PF01112">
    <property type="entry name" value="Asparaginase_2"/>
    <property type="match status" value="1"/>
</dbReference>
<evidence type="ECO:0000256" key="1">
    <source>
        <dbReference type="ARBA" id="ARBA00010872"/>
    </source>
</evidence>
<protein>
    <submittedName>
        <fullName evidence="2">N(4)-(Beta-N-acetylglucosaminyl)-L-asparaginase</fullName>
    </submittedName>
</protein>
<name>A0ABQ8M1Y6_LABRO</name>
<dbReference type="Gene3D" id="3.60.20.30">
    <property type="entry name" value="(Glycosyl)asparaginase"/>
    <property type="match status" value="2"/>
</dbReference>
<keyword evidence="3" id="KW-1185">Reference proteome</keyword>
<dbReference type="CDD" id="cd04513">
    <property type="entry name" value="Glycosylasparaginase"/>
    <property type="match status" value="1"/>
</dbReference>
<proteinExistence type="inferred from homology"/>
<dbReference type="InterPro" id="IPR029055">
    <property type="entry name" value="Ntn_hydrolases_N"/>
</dbReference>
<evidence type="ECO:0000313" key="2">
    <source>
        <dbReference type="EMBL" id="KAI2656905.1"/>
    </source>
</evidence>
<gene>
    <name evidence="2" type="ORF">H4Q32_020938</name>
</gene>
<dbReference type="InterPro" id="IPR000246">
    <property type="entry name" value="Peptidase_T2"/>
</dbReference>